<feature type="region of interest" description="Disordered" evidence="1">
    <location>
        <begin position="385"/>
        <end position="424"/>
    </location>
</feature>
<feature type="compositionally biased region" description="Polar residues" evidence="1">
    <location>
        <begin position="213"/>
        <end position="228"/>
    </location>
</feature>
<accession>A0ABN7W9W7</accession>
<name>A0ABN7W9W7_GIGMA</name>
<comment type="caution">
    <text evidence="2">The sequence shown here is derived from an EMBL/GenBank/DDBJ whole genome shotgun (WGS) entry which is preliminary data.</text>
</comment>
<organism evidence="2 3">
    <name type="scientific">Gigaspora margarita</name>
    <dbReference type="NCBI Taxonomy" id="4874"/>
    <lineage>
        <taxon>Eukaryota</taxon>
        <taxon>Fungi</taxon>
        <taxon>Fungi incertae sedis</taxon>
        <taxon>Mucoromycota</taxon>
        <taxon>Glomeromycotina</taxon>
        <taxon>Glomeromycetes</taxon>
        <taxon>Diversisporales</taxon>
        <taxon>Gigasporaceae</taxon>
        <taxon>Gigaspora</taxon>
    </lineage>
</organism>
<feature type="region of interest" description="Disordered" evidence="1">
    <location>
        <begin position="349"/>
        <end position="370"/>
    </location>
</feature>
<feature type="compositionally biased region" description="Basic and acidic residues" evidence="1">
    <location>
        <begin position="403"/>
        <end position="417"/>
    </location>
</feature>
<feature type="non-terminal residue" evidence="2">
    <location>
        <position position="1"/>
    </location>
</feature>
<dbReference type="EMBL" id="CAJVQB010035714">
    <property type="protein sequence ID" value="CAG8822938.1"/>
    <property type="molecule type" value="Genomic_DNA"/>
</dbReference>
<feature type="non-terminal residue" evidence="2">
    <location>
        <position position="451"/>
    </location>
</feature>
<evidence type="ECO:0000256" key="1">
    <source>
        <dbReference type="SAM" id="MobiDB-lite"/>
    </source>
</evidence>
<feature type="compositionally biased region" description="Polar residues" evidence="1">
    <location>
        <begin position="386"/>
        <end position="402"/>
    </location>
</feature>
<evidence type="ECO:0000313" key="3">
    <source>
        <dbReference type="Proteomes" id="UP000789901"/>
    </source>
</evidence>
<feature type="region of interest" description="Disordered" evidence="1">
    <location>
        <begin position="277"/>
        <end position="329"/>
    </location>
</feature>
<gene>
    <name evidence="2" type="ORF">GMARGA_LOCUS28211</name>
</gene>
<feature type="compositionally biased region" description="Polar residues" evidence="1">
    <location>
        <begin position="139"/>
        <end position="158"/>
    </location>
</feature>
<protein>
    <submittedName>
        <fullName evidence="2">12478_t:CDS:1</fullName>
    </submittedName>
</protein>
<feature type="compositionally biased region" description="Basic and acidic residues" evidence="1">
    <location>
        <begin position="290"/>
        <end position="300"/>
    </location>
</feature>
<keyword evidence="3" id="KW-1185">Reference proteome</keyword>
<reference evidence="2 3" key="1">
    <citation type="submission" date="2021-06" db="EMBL/GenBank/DDBJ databases">
        <authorList>
            <person name="Kallberg Y."/>
            <person name="Tangrot J."/>
            <person name="Rosling A."/>
        </authorList>
    </citation>
    <scope>NUCLEOTIDE SEQUENCE [LARGE SCALE GENOMIC DNA]</scope>
    <source>
        <strain evidence="2 3">120-4 pot B 10/14</strain>
    </source>
</reference>
<feature type="compositionally biased region" description="Polar residues" evidence="1">
    <location>
        <begin position="1"/>
        <end position="26"/>
    </location>
</feature>
<evidence type="ECO:0000313" key="2">
    <source>
        <dbReference type="EMBL" id="CAG8822938.1"/>
    </source>
</evidence>
<feature type="region of interest" description="Disordered" evidence="1">
    <location>
        <begin position="1"/>
        <end position="28"/>
    </location>
</feature>
<sequence>MASSDTQIGVIDTQQEVSSTTNQNTLPIHDEGLGEVKKLDKDAILSDTSLVGDINPDNLEKSSNSVQSALFTHEGGLEKIEKLKDVFSDANLISDGIPDNDNTLVDSVPSSIEMTDNPIVVEESTNDISASIIIPRTAGTGSEHSTSANSPTVSNMTVSSESSKHSRSGSQTRKKGPPPKVPPKSGKVVNWIPQKKENDLPKQNPEAPLKKVPSSNQLEELQDQNNTRLKNKVPPDTLQETNKSSEVLFKEVEIKDRSNIISKKDIEPLDVSQETINSEINLSKQNPETPFKELKEEETASRNSSHTIPEIDLSKQQPKKTLRDSYQTKPEEHMTFESIYEDLAKKGIVENNPPPAIPPKPNVSTSYETPPEVMNLDEIHKRLGLSDSQSTPMPYLPNNNLPDSKDENAPPSTDDKTNSNSLVITSAAPISQFNIGTYENPPLINNDNNEM</sequence>
<feature type="region of interest" description="Disordered" evidence="1">
    <location>
        <begin position="132"/>
        <end position="244"/>
    </location>
</feature>
<feature type="compositionally biased region" description="Polar residues" evidence="1">
    <location>
        <begin position="277"/>
        <end position="288"/>
    </location>
</feature>
<dbReference type="Proteomes" id="UP000789901">
    <property type="component" value="Unassembled WGS sequence"/>
</dbReference>
<proteinExistence type="predicted"/>
<feature type="compositionally biased region" description="Pro residues" evidence="1">
    <location>
        <begin position="352"/>
        <end position="361"/>
    </location>
</feature>